<evidence type="ECO:0000313" key="6">
    <source>
        <dbReference type="EMBL" id="MDC0720703.1"/>
    </source>
</evidence>
<dbReference type="NCBIfam" id="TIGR03071">
    <property type="entry name" value="couple_hipA"/>
    <property type="match status" value="1"/>
</dbReference>
<reference evidence="6 7" key="1">
    <citation type="submission" date="2022-11" db="EMBL/GenBank/DDBJ databases">
        <title>Minimal conservation of predation-associated metabolite biosynthetic gene clusters underscores biosynthetic potential of Myxococcota including descriptions for ten novel species: Archangium lansinium sp. nov., Myxococcus landrumus sp. nov., Nannocystis bai.</title>
        <authorList>
            <person name="Ahearne A."/>
            <person name="Stevens C."/>
            <person name="Dowd S."/>
        </authorList>
    </citation>
    <scope>NUCLEOTIDE SEQUENCE [LARGE SCALE GENOMIC DNA]</scope>
    <source>
        <strain evidence="6 7">BB15-2</strain>
    </source>
</reference>
<comment type="similarity">
    <text evidence="1">Belongs to the HipA Ser/Thr kinase family.</text>
</comment>
<evidence type="ECO:0000256" key="3">
    <source>
        <dbReference type="ARBA" id="ARBA00022777"/>
    </source>
</evidence>
<keyword evidence="7" id="KW-1185">Reference proteome</keyword>
<dbReference type="Proteomes" id="UP001221686">
    <property type="component" value="Unassembled WGS sequence"/>
</dbReference>
<name>A0ABT5E5I2_9BACT</name>
<evidence type="ECO:0000256" key="1">
    <source>
        <dbReference type="ARBA" id="ARBA00010164"/>
    </source>
</evidence>
<dbReference type="InterPro" id="IPR017508">
    <property type="entry name" value="HipA_N1"/>
</dbReference>
<keyword evidence="2" id="KW-0808">Transferase</keyword>
<gene>
    <name evidence="6" type="ORF">POL25_27610</name>
</gene>
<dbReference type="InterPro" id="IPR052028">
    <property type="entry name" value="HipA_Ser/Thr_kinase"/>
</dbReference>
<evidence type="ECO:0000259" key="5">
    <source>
        <dbReference type="Pfam" id="PF13657"/>
    </source>
</evidence>
<dbReference type="PANTHER" id="PTHR37419:SF1">
    <property type="entry name" value="SERINE_THREONINE-PROTEIN KINASE TOXIN HIPA"/>
    <property type="match status" value="1"/>
</dbReference>
<dbReference type="InterPro" id="IPR012893">
    <property type="entry name" value="HipA-like_C"/>
</dbReference>
<dbReference type="RefSeq" id="WP_272089212.1">
    <property type="nucleotide sequence ID" value="NZ_JAQNDL010000003.1"/>
</dbReference>
<accession>A0ABT5E5I2</accession>
<dbReference type="PANTHER" id="PTHR37419">
    <property type="entry name" value="SERINE/THREONINE-PROTEIN KINASE TOXIN HIPA"/>
    <property type="match status" value="1"/>
</dbReference>
<dbReference type="Gene3D" id="1.10.1070.20">
    <property type="match status" value="1"/>
</dbReference>
<proteinExistence type="inferred from homology"/>
<dbReference type="Pfam" id="PF13657">
    <property type="entry name" value="Couple_hipA"/>
    <property type="match status" value="1"/>
</dbReference>
<dbReference type="Pfam" id="PF07804">
    <property type="entry name" value="HipA_C"/>
    <property type="match status" value="1"/>
</dbReference>
<organism evidence="6 7">
    <name type="scientific">Nannocystis bainbridge</name>
    <dbReference type="NCBI Taxonomy" id="2995303"/>
    <lineage>
        <taxon>Bacteria</taxon>
        <taxon>Pseudomonadati</taxon>
        <taxon>Myxococcota</taxon>
        <taxon>Polyangia</taxon>
        <taxon>Nannocystales</taxon>
        <taxon>Nannocystaceae</taxon>
        <taxon>Nannocystis</taxon>
    </lineage>
</organism>
<comment type="caution">
    <text evidence="6">The sequence shown here is derived from an EMBL/GenBank/DDBJ whole genome shotgun (WGS) entry which is preliminary data.</text>
</comment>
<protein>
    <submittedName>
        <fullName evidence="6">Type II toxin-antitoxin system HipA family toxin</fullName>
    </submittedName>
</protein>
<dbReference type="EMBL" id="JAQNDL010000003">
    <property type="protein sequence ID" value="MDC0720703.1"/>
    <property type="molecule type" value="Genomic_DNA"/>
</dbReference>
<sequence>MRLAILLGDIDVARLVRRDDGTVELTFLADYRVSYPRPVLGLHYLDKLTRPLPFTSGLPSFFTNLLPEADGPLRRLIVHAAGIREHQELRLLAHLGEDLPGAVIVRPLDSFEDHEAPSPELGTTPPPATGNKLRFSLAGVQLKYSMVRHGKGLTLPASGRGGDWIVKLPDAEYERVPENEYAVMSWARESGIEVPEFDLVPHADLVGLPDRRIVRDELCFAIRRFDRLPGDRVHIEDFAQVNGVHPFRKYDDERPVAARLNFETLANQILTFCGEADLRQFILRLVFTVLSGNADAHLKNWSLIYPDGRTPRLSPAYDQVATIAYIPSDELALPFANSLSFETATVDAFRRLARKLRRDPDEMERWVTEDVERIMDAWTTHAAGLPLPLEARFALDQHHKRLRATGTLLK</sequence>
<feature type="domain" description="HipA-like C-terminal" evidence="4">
    <location>
        <begin position="135"/>
        <end position="378"/>
    </location>
</feature>
<evidence type="ECO:0000259" key="4">
    <source>
        <dbReference type="Pfam" id="PF07804"/>
    </source>
</evidence>
<evidence type="ECO:0000313" key="7">
    <source>
        <dbReference type="Proteomes" id="UP001221686"/>
    </source>
</evidence>
<keyword evidence="3" id="KW-0418">Kinase</keyword>
<evidence type="ECO:0000256" key="2">
    <source>
        <dbReference type="ARBA" id="ARBA00022679"/>
    </source>
</evidence>
<feature type="domain" description="HipA N-terminal subdomain 1" evidence="5">
    <location>
        <begin position="3"/>
        <end position="105"/>
    </location>
</feature>